<dbReference type="Proteomes" id="UP000663842">
    <property type="component" value="Unassembled WGS sequence"/>
</dbReference>
<reference evidence="2" key="1">
    <citation type="submission" date="2021-02" db="EMBL/GenBank/DDBJ databases">
        <authorList>
            <person name="Nowell W R."/>
        </authorList>
    </citation>
    <scope>NUCLEOTIDE SEQUENCE</scope>
</reference>
<gene>
    <name evidence="4" type="ORF">OVN521_LOCUS28364</name>
    <name evidence="3" type="ORF">SMN809_LOCUS19285</name>
    <name evidence="2" type="ORF">UXM345_LOCUS4545</name>
</gene>
<feature type="coiled-coil region" evidence="1">
    <location>
        <begin position="504"/>
        <end position="567"/>
    </location>
</feature>
<dbReference type="Proteomes" id="UP000663866">
    <property type="component" value="Unassembled WGS sequence"/>
</dbReference>
<feature type="coiled-coil region" evidence="1">
    <location>
        <begin position="411"/>
        <end position="440"/>
    </location>
</feature>
<name>A0A819B2F5_9BILA</name>
<evidence type="ECO:0000313" key="2">
    <source>
        <dbReference type="EMBL" id="CAF3796410.1"/>
    </source>
</evidence>
<sequence>MTTFARPSLLDNRYSDIAETSVFTYDDDDLVNYADFLRKHGRYMTKGGYVDSSRRVRSLHRQQEDSILSQRPTAPSRGGLLAAINKSQLSSVSAPSITTPKKVKQSTGNELPSVIAISKSLENKKKEYDKQMRLIEEQMIKSKQTEREGKRVEGDVKKEQRHLHHTLKELDIDATKKHFETEKSLSKNLEEKDRIERDFAKKKEQYSETPSQDSSTFFPNINESKQFGECLVKSDFSRQIKLRTDQTIVALQTNKDKDRHNIIVCNDLARKYRTKASELEIKHQQLTQLHSDFEHKVHQKELEENRVKKELGEIAMALNLEAQKAQSDMSQFVNIMSRDRTQTIKHDLHEQQKFEERLNQTSIHVKNYDLERRRLSADATLHRSMLDLKQREALRRIVDTKNRLEVIYIKQRELNQNAAIAEQDRRAAELMTKMADIENRRTNLMTHYLREKTEKSEEREIIGATKAKVRYAEHETEQHEDHLRHFQKTVVKNEEVEHDLRKSIKEADFERRKKEQEVQRLQEEIIRKKRLDAIRIREEISKAEHDEKELEQQLIKEKSKLDKLHTQCEDNYLRLLKQREQIRANKTLLQIHEREHERLLRVNARSKSLQSLNNI</sequence>
<protein>
    <submittedName>
        <fullName evidence="2">Uncharacterized protein</fullName>
    </submittedName>
</protein>
<dbReference type="EMBL" id="CAJOBI010009590">
    <property type="protein sequence ID" value="CAF4141737.1"/>
    <property type="molecule type" value="Genomic_DNA"/>
</dbReference>
<evidence type="ECO:0000313" key="4">
    <source>
        <dbReference type="EMBL" id="CAF4238223.1"/>
    </source>
</evidence>
<dbReference type="Proteomes" id="UP000676336">
    <property type="component" value="Unassembled WGS sequence"/>
</dbReference>
<proteinExistence type="predicted"/>
<dbReference type="AlphaFoldDB" id="A0A819B2F5"/>
<keyword evidence="1" id="KW-0175">Coiled coil</keyword>
<evidence type="ECO:0000313" key="3">
    <source>
        <dbReference type="EMBL" id="CAF4141737.1"/>
    </source>
</evidence>
<evidence type="ECO:0000313" key="6">
    <source>
        <dbReference type="Proteomes" id="UP000663866"/>
    </source>
</evidence>
<evidence type="ECO:0000256" key="1">
    <source>
        <dbReference type="SAM" id="Coils"/>
    </source>
</evidence>
<comment type="caution">
    <text evidence="2">The sequence shown here is derived from an EMBL/GenBank/DDBJ whole genome shotgun (WGS) entry which is preliminary data.</text>
</comment>
<organism evidence="2 5">
    <name type="scientific">Rotaria magnacalcarata</name>
    <dbReference type="NCBI Taxonomy" id="392030"/>
    <lineage>
        <taxon>Eukaryota</taxon>
        <taxon>Metazoa</taxon>
        <taxon>Spiralia</taxon>
        <taxon>Gnathifera</taxon>
        <taxon>Rotifera</taxon>
        <taxon>Eurotatoria</taxon>
        <taxon>Bdelloidea</taxon>
        <taxon>Philodinida</taxon>
        <taxon>Philodinidae</taxon>
        <taxon>Rotaria</taxon>
    </lineage>
</organism>
<evidence type="ECO:0000313" key="5">
    <source>
        <dbReference type="Proteomes" id="UP000663842"/>
    </source>
</evidence>
<keyword evidence="6" id="KW-1185">Reference proteome</keyword>
<dbReference type="EMBL" id="CAJOBG010008225">
    <property type="protein sequence ID" value="CAF4238223.1"/>
    <property type="molecule type" value="Genomic_DNA"/>
</dbReference>
<dbReference type="EMBL" id="CAJOBF010000314">
    <property type="protein sequence ID" value="CAF3796410.1"/>
    <property type="molecule type" value="Genomic_DNA"/>
</dbReference>
<accession>A0A819B2F5</accession>